<dbReference type="PANTHER" id="PTHR39600">
    <property type="entry name" value="PEPTIDASE INHIBITOR I78 FAMILY PROTEIN"/>
    <property type="match status" value="1"/>
</dbReference>
<dbReference type="InterPro" id="IPR021719">
    <property type="entry name" value="Prot_inh_I78"/>
</dbReference>
<dbReference type="OrthoDB" id="10013825at2759"/>
<gene>
    <name evidence="1" type="ORF">CONCODRAFT_15545</name>
</gene>
<evidence type="ECO:0000313" key="2">
    <source>
        <dbReference type="Proteomes" id="UP000070444"/>
    </source>
</evidence>
<dbReference type="EMBL" id="KQ964437">
    <property type="protein sequence ID" value="KXN73414.1"/>
    <property type="molecule type" value="Genomic_DNA"/>
</dbReference>
<dbReference type="AlphaFoldDB" id="A0A137PEH7"/>
<organism evidence="1 2">
    <name type="scientific">Conidiobolus coronatus (strain ATCC 28846 / CBS 209.66 / NRRL 28638)</name>
    <name type="common">Delacroixia coronata</name>
    <dbReference type="NCBI Taxonomy" id="796925"/>
    <lineage>
        <taxon>Eukaryota</taxon>
        <taxon>Fungi</taxon>
        <taxon>Fungi incertae sedis</taxon>
        <taxon>Zoopagomycota</taxon>
        <taxon>Entomophthoromycotina</taxon>
        <taxon>Entomophthoromycetes</taxon>
        <taxon>Entomophthorales</taxon>
        <taxon>Ancylistaceae</taxon>
        <taxon>Conidiobolus</taxon>
    </lineage>
</organism>
<dbReference type="Gene3D" id="3.30.10.10">
    <property type="entry name" value="Trypsin Inhibitor V, subunit A"/>
    <property type="match status" value="1"/>
</dbReference>
<dbReference type="Proteomes" id="UP000070444">
    <property type="component" value="Unassembled WGS sequence"/>
</dbReference>
<name>A0A137PEH7_CONC2</name>
<accession>A0A137PEH7</accession>
<dbReference type="Pfam" id="PF11720">
    <property type="entry name" value="Inhibitor_I78"/>
    <property type="match status" value="1"/>
</dbReference>
<proteinExistence type="predicted"/>
<evidence type="ECO:0008006" key="3">
    <source>
        <dbReference type="Google" id="ProtNLM"/>
    </source>
</evidence>
<reference evidence="1 2" key="1">
    <citation type="journal article" date="2015" name="Genome Biol. Evol.">
        <title>Phylogenomic analyses indicate that early fungi evolved digesting cell walls of algal ancestors of land plants.</title>
        <authorList>
            <person name="Chang Y."/>
            <person name="Wang S."/>
            <person name="Sekimoto S."/>
            <person name="Aerts A.L."/>
            <person name="Choi C."/>
            <person name="Clum A."/>
            <person name="LaButti K.M."/>
            <person name="Lindquist E.A."/>
            <person name="Yee Ngan C."/>
            <person name="Ohm R.A."/>
            <person name="Salamov A.A."/>
            <person name="Grigoriev I.V."/>
            <person name="Spatafora J.W."/>
            <person name="Berbee M.L."/>
        </authorList>
    </citation>
    <scope>NUCLEOTIDE SEQUENCE [LARGE SCALE GENOMIC DNA]</scope>
    <source>
        <strain evidence="1 2">NRRL 28638</strain>
    </source>
</reference>
<protein>
    <recommendedName>
        <fullName evidence="3">Proteinase inhibitor I78</fullName>
    </recommendedName>
</protein>
<keyword evidence="2" id="KW-1185">Reference proteome</keyword>
<sequence length="74" mass="8270">MVSADNYQNLVGKTLIKAGQESSVQKTDNHVLESELPKPSRVEEPGSMYTFDFVEERLRVKVDENGVIKSVMNG</sequence>
<dbReference type="PANTHER" id="PTHR39600:SF1">
    <property type="entry name" value="PEPTIDASE INHIBITOR I78 FAMILY PROTEIN"/>
    <property type="match status" value="1"/>
</dbReference>
<evidence type="ECO:0000313" key="1">
    <source>
        <dbReference type="EMBL" id="KXN73414.1"/>
    </source>
</evidence>